<feature type="transmembrane region" description="Helical" evidence="7">
    <location>
        <begin position="73"/>
        <end position="98"/>
    </location>
</feature>
<name>A0ABQ4NES8_9BACL</name>
<gene>
    <name evidence="8" type="primary">ywrA</name>
    <name evidence="8" type="ORF">PACILC2_52990</name>
</gene>
<feature type="transmembrane region" description="Helical" evidence="7">
    <location>
        <begin position="110"/>
        <end position="129"/>
    </location>
</feature>
<evidence type="ECO:0000256" key="4">
    <source>
        <dbReference type="ARBA" id="ARBA00022692"/>
    </source>
</evidence>
<evidence type="ECO:0000256" key="2">
    <source>
        <dbReference type="ARBA" id="ARBA00005262"/>
    </source>
</evidence>
<reference evidence="8 9" key="1">
    <citation type="submission" date="2021-04" db="EMBL/GenBank/DDBJ databases">
        <title>Draft genome sequence of Paenibacillus cisolokensis, LC2-13A.</title>
        <authorList>
            <person name="Uke A."/>
            <person name="Chhe C."/>
            <person name="Baramee S."/>
            <person name="Kosugi A."/>
        </authorList>
    </citation>
    <scope>NUCLEOTIDE SEQUENCE [LARGE SCALE GENOMIC DNA]</scope>
    <source>
        <strain evidence="8 9">LC2-13A</strain>
    </source>
</reference>
<comment type="subcellular location">
    <subcellularLocation>
        <location evidence="1">Cell membrane</location>
        <topology evidence="1">Multi-pass membrane protein</topology>
    </subcellularLocation>
</comment>
<feature type="transmembrane region" description="Helical" evidence="7">
    <location>
        <begin position="160"/>
        <end position="179"/>
    </location>
</feature>
<keyword evidence="6 7" id="KW-0472">Membrane</keyword>
<accession>A0ABQ4NES8</accession>
<keyword evidence="4 7" id="KW-0812">Transmembrane</keyword>
<dbReference type="PANTHER" id="PTHR43663:SF1">
    <property type="entry name" value="CHROMATE TRANSPORTER"/>
    <property type="match status" value="1"/>
</dbReference>
<dbReference type="RefSeq" id="WP_213531294.1">
    <property type="nucleotide sequence ID" value="NZ_BOVJ01000204.1"/>
</dbReference>
<dbReference type="EMBL" id="BOVJ01000204">
    <property type="protein sequence ID" value="GIQ66731.1"/>
    <property type="molecule type" value="Genomic_DNA"/>
</dbReference>
<evidence type="ECO:0000256" key="1">
    <source>
        <dbReference type="ARBA" id="ARBA00004651"/>
    </source>
</evidence>
<comment type="caution">
    <text evidence="8">The sequence shown here is derived from an EMBL/GenBank/DDBJ whole genome shotgun (WGS) entry which is preliminary data.</text>
</comment>
<protein>
    <submittedName>
        <fullName evidence="8">Transporter YwrA</fullName>
    </submittedName>
</protein>
<sequence>MEWLELLISFFLSNALGYGGGPASIPLMHQEIVVRHQWATDTAFSNMIALGNTLPGPIATKIAAIVGYDAAGWIGAGVALAATVVPSAAALVLLLKLLRNHRHSPVVKGMTLLVQPAIAVMMALLTWQMASASTASIGIWQSLAIAAVAYWLMERRNIHPAIVICGAFVYGALVLSHGFA</sequence>
<dbReference type="InterPro" id="IPR052518">
    <property type="entry name" value="CHR_Transporter"/>
</dbReference>
<evidence type="ECO:0000256" key="3">
    <source>
        <dbReference type="ARBA" id="ARBA00022475"/>
    </source>
</evidence>
<keyword evidence="5 7" id="KW-1133">Transmembrane helix</keyword>
<dbReference type="Proteomes" id="UP000680304">
    <property type="component" value="Unassembled WGS sequence"/>
</dbReference>
<keyword evidence="9" id="KW-1185">Reference proteome</keyword>
<comment type="similarity">
    <text evidence="2">Belongs to the chromate ion transporter (CHR) (TC 2.A.51) family.</text>
</comment>
<feature type="transmembrane region" description="Helical" evidence="7">
    <location>
        <begin position="135"/>
        <end position="153"/>
    </location>
</feature>
<evidence type="ECO:0000313" key="9">
    <source>
        <dbReference type="Proteomes" id="UP000680304"/>
    </source>
</evidence>
<proteinExistence type="inferred from homology"/>
<evidence type="ECO:0000256" key="7">
    <source>
        <dbReference type="SAM" id="Phobius"/>
    </source>
</evidence>
<keyword evidence="3" id="KW-1003">Cell membrane</keyword>
<organism evidence="8 9">
    <name type="scientific">Paenibacillus cisolokensis</name>
    <dbReference type="NCBI Taxonomy" id="1658519"/>
    <lineage>
        <taxon>Bacteria</taxon>
        <taxon>Bacillati</taxon>
        <taxon>Bacillota</taxon>
        <taxon>Bacilli</taxon>
        <taxon>Bacillales</taxon>
        <taxon>Paenibacillaceae</taxon>
        <taxon>Paenibacillus</taxon>
    </lineage>
</organism>
<evidence type="ECO:0000313" key="8">
    <source>
        <dbReference type="EMBL" id="GIQ66731.1"/>
    </source>
</evidence>
<evidence type="ECO:0000256" key="6">
    <source>
        <dbReference type="ARBA" id="ARBA00023136"/>
    </source>
</evidence>
<dbReference type="InterPro" id="IPR003370">
    <property type="entry name" value="Chromate_transpt"/>
</dbReference>
<evidence type="ECO:0000256" key="5">
    <source>
        <dbReference type="ARBA" id="ARBA00022989"/>
    </source>
</evidence>
<dbReference type="Pfam" id="PF02417">
    <property type="entry name" value="Chromate_transp"/>
    <property type="match status" value="1"/>
</dbReference>
<dbReference type="PANTHER" id="PTHR43663">
    <property type="entry name" value="CHROMATE TRANSPORT PROTEIN-RELATED"/>
    <property type="match status" value="1"/>
</dbReference>